<dbReference type="SUPFAM" id="SSF52490">
    <property type="entry name" value="Tubulin nucleotide-binding domain-like"/>
    <property type="match status" value="1"/>
</dbReference>
<evidence type="ECO:0000256" key="1">
    <source>
        <dbReference type="ARBA" id="ARBA00004496"/>
    </source>
</evidence>
<dbReference type="Pfam" id="PF00091">
    <property type="entry name" value="Tubulin"/>
    <property type="match status" value="1"/>
</dbReference>
<evidence type="ECO:0000259" key="11">
    <source>
        <dbReference type="SMART" id="SM00865"/>
    </source>
</evidence>
<organism evidence="13">
    <name type="scientific">Micromonas pusilla (strain CCMP1545)</name>
    <name type="common">Picoplanktonic green alga</name>
    <dbReference type="NCBI Taxonomy" id="564608"/>
    <lineage>
        <taxon>Eukaryota</taxon>
        <taxon>Viridiplantae</taxon>
        <taxon>Chlorophyta</taxon>
        <taxon>Mamiellophyceae</taxon>
        <taxon>Mamiellales</taxon>
        <taxon>Mamiellaceae</taxon>
        <taxon>Micromonas</taxon>
    </lineage>
</organism>
<dbReference type="RefSeq" id="XP_003058549.1">
    <property type="nucleotide sequence ID" value="XM_003058503.1"/>
</dbReference>
<dbReference type="KEGG" id="mpp:MICPUCDRAFT_17294"/>
<dbReference type="Gene3D" id="3.40.50.1440">
    <property type="entry name" value="Tubulin/FtsZ, GTPase domain"/>
    <property type="match status" value="1"/>
</dbReference>
<reference evidence="12 13" key="1">
    <citation type="journal article" date="2009" name="Science">
        <title>Green evolution and dynamic adaptations revealed by genomes of the marine picoeukaryotes Micromonas.</title>
        <authorList>
            <person name="Worden A.Z."/>
            <person name="Lee J.H."/>
            <person name="Mock T."/>
            <person name="Rouze P."/>
            <person name="Simmons M.P."/>
            <person name="Aerts A.L."/>
            <person name="Allen A.E."/>
            <person name="Cuvelier M.L."/>
            <person name="Derelle E."/>
            <person name="Everett M.V."/>
            <person name="Foulon E."/>
            <person name="Grimwood J."/>
            <person name="Gundlach H."/>
            <person name="Henrissat B."/>
            <person name="Napoli C."/>
            <person name="McDonald S.M."/>
            <person name="Parker M.S."/>
            <person name="Rombauts S."/>
            <person name="Salamov A."/>
            <person name="Von Dassow P."/>
            <person name="Badger J.H."/>
            <person name="Coutinho P.M."/>
            <person name="Demir E."/>
            <person name="Dubchak I."/>
            <person name="Gentemann C."/>
            <person name="Eikrem W."/>
            <person name="Gready J.E."/>
            <person name="John U."/>
            <person name="Lanier W."/>
            <person name="Lindquist E.A."/>
            <person name="Lucas S."/>
            <person name="Mayer K.F."/>
            <person name="Moreau H."/>
            <person name="Not F."/>
            <person name="Otillar R."/>
            <person name="Panaud O."/>
            <person name="Pangilinan J."/>
            <person name="Paulsen I."/>
            <person name="Piegu B."/>
            <person name="Poliakov A."/>
            <person name="Robbens S."/>
            <person name="Schmutz J."/>
            <person name="Toulza E."/>
            <person name="Wyss T."/>
            <person name="Zelensky A."/>
            <person name="Zhou K."/>
            <person name="Armbrust E.V."/>
            <person name="Bhattacharya D."/>
            <person name="Goodenough U.W."/>
            <person name="Van de Peer Y."/>
            <person name="Grigoriev I.V."/>
        </authorList>
    </citation>
    <scope>NUCLEOTIDE SEQUENCE [LARGE SCALE GENOMIC DNA]</scope>
    <source>
        <strain evidence="12 13">CCMP1545</strain>
    </source>
</reference>
<dbReference type="GO" id="GO:0003924">
    <property type="term" value="F:GTPase activity"/>
    <property type="evidence" value="ECO:0007669"/>
    <property type="project" value="InterPro"/>
</dbReference>
<keyword evidence="6" id="KW-0342">GTP-binding</keyword>
<dbReference type="NCBIfam" id="TIGR00065">
    <property type="entry name" value="ftsZ"/>
    <property type="match status" value="1"/>
</dbReference>
<evidence type="ECO:0000256" key="8">
    <source>
        <dbReference type="ARBA" id="ARBA00023306"/>
    </source>
</evidence>
<dbReference type="OMA" id="IMNQGGV"/>
<keyword evidence="4" id="KW-0132">Cell division</keyword>
<feature type="domain" description="Tubulin/FtsZ 2-layer sandwich" evidence="11">
    <location>
        <begin position="204"/>
        <end position="321"/>
    </location>
</feature>
<dbReference type="InterPro" id="IPR000158">
    <property type="entry name" value="Cell_div_FtsZ"/>
</dbReference>
<dbReference type="PRINTS" id="PR00423">
    <property type="entry name" value="CELLDVISFTSZ"/>
</dbReference>
<dbReference type="PROSITE" id="PS01135">
    <property type="entry name" value="FTSZ_2"/>
    <property type="match status" value="1"/>
</dbReference>
<feature type="compositionally biased region" description="Gly residues" evidence="9">
    <location>
        <begin position="350"/>
        <end position="367"/>
    </location>
</feature>
<dbReference type="InterPro" id="IPR036525">
    <property type="entry name" value="Tubulin/FtsZ_GTPase_sf"/>
</dbReference>
<dbReference type="EMBL" id="GG663739">
    <property type="protein sequence ID" value="EEH57004.1"/>
    <property type="molecule type" value="Genomic_DNA"/>
</dbReference>
<dbReference type="PROSITE" id="PS01134">
    <property type="entry name" value="FTSZ_1"/>
    <property type="match status" value="1"/>
</dbReference>
<dbReference type="GO" id="GO:0032153">
    <property type="term" value="C:cell division site"/>
    <property type="evidence" value="ECO:0007669"/>
    <property type="project" value="TreeGrafter"/>
</dbReference>
<dbReference type="GO" id="GO:0010020">
    <property type="term" value="P:chloroplast fission"/>
    <property type="evidence" value="ECO:0007669"/>
    <property type="project" value="TreeGrafter"/>
</dbReference>
<keyword evidence="5" id="KW-0547">Nucleotide-binding</keyword>
<name>C1MRQ5_MICPC</name>
<dbReference type="PANTHER" id="PTHR30314:SF23">
    <property type="entry name" value="PLASTID DIVISION PROTEIN FTSZ"/>
    <property type="match status" value="1"/>
</dbReference>
<dbReference type="InterPro" id="IPR008280">
    <property type="entry name" value="Tub_FtsZ_C"/>
</dbReference>
<comment type="subcellular location">
    <subcellularLocation>
        <location evidence="1">Cytoplasm</location>
    </subcellularLocation>
</comment>
<feature type="region of interest" description="Disordered" evidence="9">
    <location>
        <begin position="313"/>
        <end position="367"/>
    </location>
</feature>
<gene>
    <name evidence="12" type="ORF">MICPUCDRAFT_17294</name>
</gene>
<evidence type="ECO:0000313" key="12">
    <source>
        <dbReference type="EMBL" id="EEH57004.1"/>
    </source>
</evidence>
<evidence type="ECO:0000313" key="13">
    <source>
        <dbReference type="Proteomes" id="UP000001876"/>
    </source>
</evidence>
<dbReference type="InterPro" id="IPR003008">
    <property type="entry name" value="Tubulin_FtsZ_GTPase"/>
</dbReference>
<dbReference type="CDD" id="cd02201">
    <property type="entry name" value="FtsZ_type1"/>
    <property type="match status" value="1"/>
</dbReference>
<accession>C1MRQ5</accession>
<evidence type="ECO:0000256" key="3">
    <source>
        <dbReference type="ARBA" id="ARBA00022490"/>
    </source>
</evidence>
<keyword evidence="13" id="KW-1185">Reference proteome</keyword>
<sequence length="367" mass="37955">MPVVQANSATIKVIGCGGGGGNAVNRMIKSGIQGVEFWSLNTDAQALVQSEADNRIQIGRDTTRGLGTGGNPELGRAAAEESINEITEAVAGADLVFITAGMGGGTGSGSAPVVARIAKDAGTLTVGVVTQPFSFEGRRRQEQAKAYIEQMRANVDTLIVIPNDRLLDAVKTNTPLQQAFLLADDVLRQGVQGISDIITISGLVNVDFADVSTVMRDSGTAMLGVGQAQGTDRAVEAAMAAISMPLIEHSIDLCSGIVFNITGGKDLSLQEVSAVSDVVTSMAAPDANIIFGAVVDENFTDGIAVTIIATGFDLPEENQPPPRGQRRGDGGQFPPPPPQNVGAALPWNQRGGGASPPRGGGSWLNRR</sequence>
<evidence type="ECO:0000256" key="2">
    <source>
        <dbReference type="ARBA" id="ARBA00009690"/>
    </source>
</evidence>
<dbReference type="InterPro" id="IPR024757">
    <property type="entry name" value="FtsZ_C"/>
</dbReference>
<dbReference type="Gene3D" id="3.30.1330.20">
    <property type="entry name" value="Tubulin/FtsZ, C-terminal domain"/>
    <property type="match status" value="1"/>
</dbReference>
<comment type="similarity">
    <text evidence="2">Belongs to the FtsZ family.</text>
</comment>
<dbReference type="GeneID" id="9683988"/>
<evidence type="ECO:0000256" key="9">
    <source>
        <dbReference type="SAM" id="MobiDB-lite"/>
    </source>
</evidence>
<dbReference type="SMART" id="SM00865">
    <property type="entry name" value="Tubulin_C"/>
    <property type="match status" value="1"/>
</dbReference>
<evidence type="ECO:0000256" key="6">
    <source>
        <dbReference type="ARBA" id="ARBA00023134"/>
    </source>
</evidence>
<dbReference type="Pfam" id="PF12327">
    <property type="entry name" value="FtsZ_C"/>
    <property type="match status" value="1"/>
</dbReference>
<keyword evidence="3" id="KW-0963">Cytoplasm</keyword>
<dbReference type="GO" id="GO:0005525">
    <property type="term" value="F:GTP binding"/>
    <property type="evidence" value="ECO:0007669"/>
    <property type="project" value="UniProtKB-KW"/>
</dbReference>
<dbReference type="SMART" id="SM00864">
    <property type="entry name" value="Tubulin"/>
    <property type="match status" value="1"/>
</dbReference>
<evidence type="ECO:0000256" key="4">
    <source>
        <dbReference type="ARBA" id="ARBA00022618"/>
    </source>
</evidence>
<dbReference type="STRING" id="564608.C1MRQ5"/>
<dbReference type="InterPro" id="IPR020805">
    <property type="entry name" value="Cell_div_FtsZ_CS"/>
</dbReference>
<proteinExistence type="inferred from homology"/>
<dbReference type="InterPro" id="IPR045061">
    <property type="entry name" value="FtsZ/CetZ"/>
</dbReference>
<dbReference type="InterPro" id="IPR018316">
    <property type="entry name" value="Tubulin/FtsZ_2-layer-sand-dom"/>
</dbReference>
<keyword evidence="8" id="KW-0131">Cell cycle</keyword>
<dbReference type="FunFam" id="3.40.50.1440:FF:000023">
    <property type="entry name" value="Cell division protein FtsZ"/>
    <property type="match status" value="1"/>
</dbReference>
<keyword evidence="7" id="KW-0717">Septation</keyword>
<dbReference type="eggNOG" id="ENOG502QRFN">
    <property type="taxonomic scope" value="Eukaryota"/>
</dbReference>
<dbReference type="GO" id="GO:0051301">
    <property type="term" value="P:cell division"/>
    <property type="evidence" value="ECO:0007669"/>
    <property type="project" value="UniProtKB-KW"/>
</dbReference>
<evidence type="ECO:0000259" key="10">
    <source>
        <dbReference type="SMART" id="SM00864"/>
    </source>
</evidence>
<dbReference type="InterPro" id="IPR037103">
    <property type="entry name" value="Tubulin/FtsZ-like_C"/>
</dbReference>
<dbReference type="HAMAP" id="MF_00909">
    <property type="entry name" value="FtsZ"/>
    <property type="match status" value="1"/>
</dbReference>
<protein>
    <submittedName>
        <fullName evidence="12">Predicted protein</fullName>
    </submittedName>
</protein>
<evidence type="ECO:0000256" key="5">
    <source>
        <dbReference type="ARBA" id="ARBA00022741"/>
    </source>
</evidence>
<evidence type="ECO:0000256" key="7">
    <source>
        <dbReference type="ARBA" id="ARBA00023210"/>
    </source>
</evidence>
<dbReference type="SUPFAM" id="SSF55307">
    <property type="entry name" value="Tubulin C-terminal domain-like"/>
    <property type="match status" value="1"/>
</dbReference>
<feature type="domain" description="Tubulin/FtsZ GTPase" evidence="10">
    <location>
        <begin position="10"/>
        <end position="202"/>
    </location>
</feature>
<dbReference type="Proteomes" id="UP000001876">
    <property type="component" value="Unassembled WGS sequence"/>
</dbReference>
<dbReference type="GO" id="GO:0009507">
    <property type="term" value="C:chloroplast"/>
    <property type="evidence" value="ECO:0007669"/>
    <property type="project" value="TreeGrafter"/>
</dbReference>
<dbReference type="OrthoDB" id="70257at2759"/>
<dbReference type="AlphaFoldDB" id="C1MRQ5"/>
<dbReference type="PANTHER" id="PTHR30314">
    <property type="entry name" value="CELL DIVISION PROTEIN FTSZ-RELATED"/>
    <property type="match status" value="1"/>
</dbReference>